<evidence type="ECO:0000313" key="4">
    <source>
        <dbReference type="Proteomes" id="UP001233172"/>
    </source>
</evidence>
<keyword evidence="2" id="KW-1133">Transmembrane helix</keyword>
<feature type="region of interest" description="Disordered" evidence="1">
    <location>
        <begin position="747"/>
        <end position="800"/>
    </location>
</feature>
<dbReference type="AlphaFoldDB" id="A0AAD8BBC1"/>
<dbReference type="EMBL" id="JASAOG010000117">
    <property type="protein sequence ID" value="KAK0050220.1"/>
    <property type="molecule type" value="Genomic_DNA"/>
</dbReference>
<dbReference type="Proteomes" id="UP001233172">
    <property type="component" value="Unassembled WGS sequence"/>
</dbReference>
<sequence>MSINDSNSSWPPECGQSTWFISKVWQFTEDQSDVRVWDLEKVSKYMNVSVTTGQGVCAQDWEQVGTGKATYQFNETLRNITGVQFSSQENQSICMYISGIFSSPKSTPEPSKKELFFLIVGASMMSASVLLVLAIVGSICYIVKKNKTINKKEESRMLKSSMGDTYEVIKDNEVETHGSSDIYSSAKENHATATTIPNRYTICTGRGSKSSKKSKSSSKSNTLDLCRKESDSLYSVADAEDDREVGLNFDDSQEDYEVISETARKAPPNNKIATPFLLATNAGALPLPQLRSVTARHEPTDVKPPATEPPSPGSNTTSSKPRESSPYQALDRSGRARSIDLNIISNYDDVIDVRSTKSNRHQHCKTADVVHGNEPAFTFTPKCFSENVYSLQKRAESETTDNEEHIYEAYDKVNAKPKASDANIQPAAPVSTVVPDANTLPSSPARDNVYFLCESDDSDSSNESVSHGNADDNSTTELGMLVEPENASDLTQISDNLLEEKGHNDILCPSLQDSDKQNPKDEDVQTTASVSGETPKEDANANLSEDMNTMLSQSISNEAPIHLISQSTEATSESSQSTEYTDNIDNPSTSQYRVSRHQVPQYLPSASVTSVETPGALVPSVSVTSVETPSVSVPSVSVTSVKTPSALVPSVSVPSVSVTSVETPSASVPSVSVTSVKTPSALVPSVSVPSVSVTSVKTPGALVPSVSVTSVETPSVSVTSVSVTSVKTPSALVPSVSVPSVSVTSAETPSASVPSVSVTSVETPSASVPSASVTSVETPSASEPSASVTSVETPSVSVPSVSVTSVETPSALVPSVSIPSVSVPSVSVPSVSVPSVSVPSVSVTSVETPGALVPSVSVTSVETPSVSVPSASVTSVETPSASVPSVSVTSVETPGVSVPSVSVTSVETPSVSVPSASVTSVETPSA</sequence>
<feature type="region of interest" description="Disordered" evidence="1">
    <location>
        <begin position="204"/>
        <end position="223"/>
    </location>
</feature>
<feature type="region of interest" description="Disordered" evidence="1">
    <location>
        <begin position="453"/>
        <end position="476"/>
    </location>
</feature>
<evidence type="ECO:0000313" key="3">
    <source>
        <dbReference type="EMBL" id="KAK0050220.1"/>
    </source>
</evidence>
<feature type="compositionally biased region" description="Polar residues" evidence="1">
    <location>
        <begin position="580"/>
        <end position="589"/>
    </location>
</feature>
<feature type="transmembrane region" description="Helical" evidence="2">
    <location>
        <begin position="115"/>
        <end position="143"/>
    </location>
</feature>
<feature type="region of interest" description="Disordered" evidence="1">
    <location>
        <begin position="863"/>
        <end position="926"/>
    </location>
</feature>
<feature type="region of interest" description="Disordered" evidence="1">
    <location>
        <begin position="296"/>
        <end position="334"/>
    </location>
</feature>
<keyword evidence="2" id="KW-0472">Membrane</keyword>
<evidence type="ECO:0000256" key="2">
    <source>
        <dbReference type="SAM" id="Phobius"/>
    </source>
</evidence>
<accession>A0AAD8BBC1</accession>
<feature type="compositionally biased region" description="Low complexity" evidence="1">
    <location>
        <begin position="566"/>
        <end position="579"/>
    </location>
</feature>
<organism evidence="3 4">
    <name type="scientific">Biomphalaria pfeifferi</name>
    <name type="common">Bloodfluke planorb</name>
    <name type="synonym">Freshwater snail</name>
    <dbReference type="NCBI Taxonomy" id="112525"/>
    <lineage>
        <taxon>Eukaryota</taxon>
        <taxon>Metazoa</taxon>
        <taxon>Spiralia</taxon>
        <taxon>Lophotrochozoa</taxon>
        <taxon>Mollusca</taxon>
        <taxon>Gastropoda</taxon>
        <taxon>Heterobranchia</taxon>
        <taxon>Euthyneura</taxon>
        <taxon>Panpulmonata</taxon>
        <taxon>Hygrophila</taxon>
        <taxon>Lymnaeoidea</taxon>
        <taxon>Planorbidae</taxon>
        <taxon>Biomphalaria</taxon>
    </lineage>
</organism>
<feature type="region of interest" description="Disordered" evidence="1">
    <location>
        <begin position="506"/>
        <end position="540"/>
    </location>
</feature>
<keyword evidence="2" id="KW-0812">Transmembrane</keyword>
<name>A0AAD8BBC1_BIOPF</name>
<reference evidence="3" key="1">
    <citation type="journal article" date="2023" name="PLoS Negl. Trop. Dis.">
        <title>A genome sequence for Biomphalaria pfeifferi, the major vector snail for the human-infecting parasite Schistosoma mansoni.</title>
        <authorList>
            <person name="Bu L."/>
            <person name="Lu L."/>
            <person name="Laidemitt M.R."/>
            <person name="Zhang S.M."/>
            <person name="Mutuku M."/>
            <person name="Mkoji G."/>
            <person name="Steinauer M."/>
            <person name="Loker E.S."/>
        </authorList>
    </citation>
    <scope>NUCLEOTIDE SEQUENCE</scope>
    <source>
        <strain evidence="3">KasaAsao</strain>
    </source>
</reference>
<keyword evidence="4" id="KW-1185">Reference proteome</keyword>
<protein>
    <submittedName>
        <fullName evidence="3">Uncharacterized protein</fullName>
    </submittedName>
</protein>
<feature type="region of interest" description="Disordered" evidence="1">
    <location>
        <begin position="566"/>
        <end position="589"/>
    </location>
</feature>
<proteinExistence type="predicted"/>
<feature type="compositionally biased region" description="Basic and acidic residues" evidence="1">
    <location>
        <begin position="513"/>
        <end position="523"/>
    </location>
</feature>
<reference evidence="3" key="2">
    <citation type="submission" date="2023-04" db="EMBL/GenBank/DDBJ databases">
        <authorList>
            <person name="Bu L."/>
            <person name="Lu L."/>
            <person name="Laidemitt M.R."/>
            <person name="Zhang S.M."/>
            <person name="Mutuku M."/>
            <person name="Mkoji G."/>
            <person name="Steinauer M."/>
            <person name="Loker E.S."/>
        </authorList>
    </citation>
    <scope>NUCLEOTIDE SEQUENCE</scope>
    <source>
        <strain evidence="3">KasaAsao</strain>
        <tissue evidence="3">Whole Snail</tissue>
    </source>
</reference>
<comment type="caution">
    <text evidence="3">The sequence shown here is derived from an EMBL/GenBank/DDBJ whole genome shotgun (WGS) entry which is preliminary data.</text>
</comment>
<evidence type="ECO:0000256" key="1">
    <source>
        <dbReference type="SAM" id="MobiDB-lite"/>
    </source>
</evidence>
<gene>
    <name evidence="3" type="ORF">Bpfe_020438</name>
</gene>